<dbReference type="Proteomes" id="UP000321424">
    <property type="component" value="Unassembled WGS sequence"/>
</dbReference>
<proteinExistence type="predicted"/>
<name>A0A511MIB4_9NOCA</name>
<comment type="caution">
    <text evidence="2">The sequence shown here is derived from an EMBL/GenBank/DDBJ whole genome shotgun (WGS) entry which is preliminary data.</text>
</comment>
<feature type="region of interest" description="Disordered" evidence="1">
    <location>
        <begin position="1"/>
        <end position="77"/>
    </location>
</feature>
<keyword evidence="3" id="KW-1185">Reference proteome</keyword>
<gene>
    <name evidence="2" type="ORF">NN4_49220</name>
</gene>
<protein>
    <submittedName>
        <fullName evidence="2">Uncharacterized protein</fullName>
    </submittedName>
</protein>
<sequence>MDDLRSVVDGEYSHPAAANAAVPEQVGGHCEVQRGALDRSEADLKPTTPPWPIGRHSSRAAETTVQGREQTAYRRDAVPTRREAAVVTEEAAAAKSVFGKDVWPVEQEMERTPSGWILADETILRPPANPVRAQYLSPRKS</sequence>
<evidence type="ECO:0000256" key="1">
    <source>
        <dbReference type="SAM" id="MobiDB-lite"/>
    </source>
</evidence>
<organism evidence="2 3">
    <name type="scientific">Nocardia ninae NBRC 108245</name>
    <dbReference type="NCBI Taxonomy" id="1210091"/>
    <lineage>
        <taxon>Bacteria</taxon>
        <taxon>Bacillati</taxon>
        <taxon>Actinomycetota</taxon>
        <taxon>Actinomycetes</taxon>
        <taxon>Mycobacteriales</taxon>
        <taxon>Nocardiaceae</taxon>
        <taxon>Nocardia</taxon>
    </lineage>
</organism>
<evidence type="ECO:0000313" key="3">
    <source>
        <dbReference type="Proteomes" id="UP000321424"/>
    </source>
</evidence>
<dbReference type="AlphaFoldDB" id="A0A511MIB4"/>
<reference evidence="2 3" key="1">
    <citation type="submission" date="2019-07" db="EMBL/GenBank/DDBJ databases">
        <title>Whole genome shotgun sequence of Nocardia ninae NBRC 108245.</title>
        <authorList>
            <person name="Hosoyama A."/>
            <person name="Uohara A."/>
            <person name="Ohji S."/>
            <person name="Ichikawa N."/>
        </authorList>
    </citation>
    <scope>NUCLEOTIDE SEQUENCE [LARGE SCALE GENOMIC DNA]</scope>
    <source>
        <strain evidence="2 3">NBRC 108245</strain>
    </source>
</reference>
<feature type="compositionally biased region" description="Polar residues" evidence="1">
    <location>
        <begin position="60"/>
        <end position="69"/>
    </location>
</feature>
<accession>A0A511MIB4</accession>
<dbReference type="EMBL" id="BJXA01000036">
    <property type="protein sequence ID" value="GEM40403.1"/>
    <property type="molecule type" value="Genomic_DNA"/>
</dbReference>
<evidence type="ECO:0000313" key="2">
    <source>
        <dbReference type="EMBL" id="GEM40403.1"/>
    </source>
</evidence>
<feature type="compositionally biased region" description="Basic and acidic residues" evidence="1">
    <location>
        <begin position="1"/>
        <end position="12"/>
    </location>
</feature>